<comment type="caution">
    <text evidence="6">The sequence shown here is derived from an EMBL/GenBank/DDBJ whole genome shotgun (WGS) entry which is preliminary data.</text>
</comment>
<dbReference type="InterPro" id="IPR017871">
    <property type="entry name" value="ABC_transporter-like_CS"/>
</dbReference>
<feature type="domain" description="ABC transporter" evidence="5">
    <location>
        <begin position="27"/>
        <end position="256"/>
    </location>
</feature>
<organism evidence="6 7">
    <name type="scientific">Neorhizobium alkalisoli</name>
    <dbReference type="NCBI Taxonomy" id="528178"/>
    <lineage>
        <taxon>Bacteria</taxon>
        <taxon>Pseudomonadati</taxon>
        <taxon>Pseudomonadota</taxon>
        <taxon>Alphaproteobacteria</taxon>
        <taxon>Hyphomicrobiales</taxon>
        <taxon>Rhizobiaceae</taxon>
        <taxon>Rhizobium/Agrobacterium group</taxon>
        <taxon>Neorhizobium</taxon>
    </lineage>
</organism>
<dbReference type="SUPFAM" id="SSF52540">
    <property type="entry name" value="P-loop containing nucleoside triphosphate hydrolases"/>
    <property type="match status" value="1"/>
</dbReference>
<dbReference type="PROSITE" id="PS00211">
    <property type="entry name" value="ABC_TRANSPORTER_1"/>
    <property type="match status" value="1"/>
</dbReference>
<name>A0A561QHE3_9HYPH</name>
<protein>
    <submittedName>
        <fullName evidence="6">ABC-2 type transport system ATP-binding protein</fullName>
    </submittedName>
</protein>
<evidence type="ECO:0000256" key="2">
    <source>
        <dbReference type="ARBA" id="ARBA00022448"/>
    </source>
</evidence>
<dbReference type="AlphaFoldDB" id="A0A561QHE3"/>
<evidence type="ECO:0000259" key="5">
    <source>
        <dbReference type="PROSITE" id="PS50893"/>
    </source>
</evidence>
<dbReference type="InterPro" id="IPR027417">
    <property type="entry name" value="P-loop_NTPase"/>
</dbReference>
<dbReference type="InterPro" id="IPR003593">
    <property type="entry name" value="AAA+_ATPase"/>
</dbReference>
<dbReference type="Gene3D" id="3.40.50.300">
    <property type="entry name" value="P-loop containing nucleotide triphosphate hydrolases"/>
    <property type="match status" value="1"/>
</dbReference>
<dbReference type="PANTHER" id="PTHR42711:SF10">
    <property type="entry name" value="ABC TRANSPORTER ATP-BINDING PROTEIN"/>
    <property type="match status" value="1"/>
</dbReference>
<evidence type="ECO:0000256" key="3">
    <source>
        <dbReference type="ARBA" id="ARBA00022741"/>
    </source>
</evidence>
<dbReference type="PANTHER" id="PTHR42711">
    <property type="entry name" value="ABC TRANSPORTER ATP-BINDING PROTEIN"/>
    <property type="match status" value="1"/>
</dbReference>
<comment type="similarity">
    <text evidence="1">Belongs to the ABC transporter superfamily.</text>
</comment>
<dbReference type="InterPro" id="IPR003439">
    <property type="entry name" value="ABC_transporter-like_ATP-bd"/>
</dbReference>
<dbReference type="Proteomes" id="UP000320653">
    <property type="component" value="Unassembled WGS sequence"/>
</dbReference>
<dbReference type="EMBL" id="VIWP01000007">
    <property type="protein sequence ID" value="TWF49778.1"/>
    <property type="molecule type" value="Genomic_DNA"/>
</dbReference>
<accession>A0A561QHE3</accession>
<evidence type="ECO:0000256" key="4">
    <source>
        <dbReference type="ARBA" id="ARBA00022840"/>
    </source>
</evidence>
<dbReference type="GO" id="GO:0016887">
    <property type="term" value="F:ATP hydrolysis activity"/>
    <property type="evidence" value="ECO:0007669"/>
    <property type="project" value="InterPro"/>
</dbReference>
<dbReference type="CDD" id="cd03230">
    <property type="entry name" value="ABC_DR_subfamily_A"/>
    <property type="match status" value="1"/>
</dbReference>
<dbReference type="PROSITE" id="PS50893">
    <property type="entry name" value="ABC_TRANSPORTER_2"/>
    <property type="match status" value="1"/>
</dbReference>
<keyword evidence="2" id="KW-0813">Transport</keyword>
<sequence>MSGADAYICGKFRKTIPSVKTIMTPIVSVEKLTKTYGNGFEALKGVDLAIEQGEILALLGPNGAGKTTLISIVCGIVNPSSGKVLVGGHDVVKDFRATRSLIGLVPQELTTDMFETVWNTVSFSRGVYGYKPNPALIEKVLKDLSLWSKKDNMLRELSGGMKRRVMIAKALSHEPKVLFLDEPTAGVDVNLRREMWQVVRDLRNTGVTVILTTHYIEEAEEIADRVGVINGGKLLLLEEKTALMKKLGRKQLRLELTEPLKAVPTSLAVYDLTLAADGLSLLHEYRDGEGQDTIASLLAGLAAENIHFRDLSTRQSSLEDIFVELVGEKA</sequence>
<proteinExistence type="inferred from homology"/>
<keyword evidence="4 6" id="KW-0067">ATP-binding</keyword>
<dbReference type="SMART" id="SM00382">
    <property type="entry name" value="AAA"/>
    <property type="match status" value="1"/>
</dbReference>
<dbReference type="Pfam" id="PF00005">
    <property type="entry name" value="ABC_tran"/>
    <property type="match status" value="1"/>
</dbReference>
<dbReference type="GO" id="GO:0005524">
    <property type="term" value="F:ATP binding"/>
    <property type="evidence" value="ECO:0007669"/>
    <property type="project" value="UniProtKB-KW"/>
</dbReference>
<reference evidence="6 7" key="1">
    <citation type="submission" date="2019-06" db="EMBL/GenBank/DDBJ databases">
        <title>Sorghum-associated microbial communities from plants grown in Nebraska, USA.</title>
        <authorList>
            <person name="Schachtman D."/>
        </authorList>
    </citation>
    <scope>NUCLEOTIDE SEQUENCE [LARGE SCALE GENOMIC DNA]</scope>
    <source>
        <strain evidence="6 7">1225</strain>
    </source>
</reference>
<gene>
    <name evidence="6" type="ORF">FHW37_107145</name>
</gene>
<evidence type="ECO:0000256" key="1">
    <source>
        <dbReference type="ARBA" id="ARBA00005417"/>
    </source>
</evidence>
<keyword evidence="7" id="KW-1185">Reference proteome</keyword>
<evidence type="ECO:0000313" key="6">
    <source>
        <dbReference type="EMBL" id="TWF49778.1"/>
    </source>
</evidence>
<evidence type="ECO:0000313" key="7">
    <source>
        <dbReference type="Proteomes" id="UP000320653"/>
    </source>
</evidence>
<dbReference type="InterPro" id="IPR050763">
    <property type="entry name" value="ABC_transporter_ATP-binding"/>
</dbReference>
<keyword evidence="3" id="KW-0547">Nucleotide-binding</keyword>